<gene>
    <name evidence="11" type="ORF">IAC54_02950</name>
</gene>
<dbReference type="GO" id="GO:0004565">
    <property type="term" value="F:beta-galactosidase activity"/>
    <property type="evidence" value="ECO:0007669"/>
    <property type="project" value="UniProtKB-EC"/>
</dbReference>
<dbReference type="EMBL" id="JADIMW010000028">
    <property type="protein sequence ID" value="MBO8437843.1"/>
    <property type="molecule type" value="Genomic_DNA"/>
</dbReference>
<proteinExistence type="inferred from homology"/>
<dbReference type="InterPro" id="IPR006103">
    <property type="entry name" value="Glyco_hydro_2_cat"/>
</dbReference>
<evidence type="ECO:0000256" key="9">
    <source>
        <dbReference type="ARBA" id="ARBA00032230"/>
    </source>
</evidence>
<dbReference type="Pfam" id="PF00703">
    <property type="entry name" value="Glyco_hydro_2"/>
    <property type="match status" value="1"/>
</dbReference>
<dbReference type="InterPro" id="IPR017853">
    <property type="entry name" value="GH"/>
</dbReference>
<comment type="cofactor">
    <cofactor evidence="2">
        <name>Ca(2+)</name>
        <dbReference type="ChEBI" id="CHEBI:29108"/>
    </cofactor>
</comment>
<dbReference type="Proteomes" id="UP000823636">
    <property type="component" value="Unassembled WGS sequence"/>
</dbReference>
<dbReference type="InterPro" id="IPR006101">
    <property type="entry name" value="Glyco_hydro_2"/>
</dbReference>
<keyword evidence="8" id="KW-0326">Glycosidase</keyword>
<evidence type="ECO:0000256" key="4">
    <source>
        <dbReference type="ARBA" id="ARBA00011245"/>
    </source>
</evidence>
<dbReference type="InterPro" id="IPR006102">
    <property type="entry name" value="Ig-like_GH2"/>
</dbReference>
<keyword evidence="6" id="KW-0378">Hydrolase</keyword>
<evidence type="ECO:0000256" key="7">
    <source>
        <dbReference type="ARBA" id="ARBA00022837"/>
    </source>
</evidence>
<dbReference type="SUPFAM" id="SSF49303">
    <property type="entry name" value="beta-Galactosidase/glucuronidase domain"/>
    <property type="match status" value="2"/>
</dbReference>
<accession>A0A9D9H7J8</accession>
<dbReference type="InterPro" id="IPR004199">
    <property type="entry name" value="B-gal_small/dom_5"/>
</dbReference>
<name>A0A9D9H7J8_9BACT</name>
<dbReference type="GO" id="GO:0009341">
    <property type="term" value="C:beta-galactosidase complex"/>
    <property type="evidence" value="ECO:0007669"/>
    <property type="project" value="InterPro"/>
</dbReference>
<dbReference type="InterPro" id="IPR011013">
    <property type="entry name" value="Gal_mutarotase_sf_dom"/>
</dbReference>
<dbReference type="Gene3D" id="3.20.20.80">
    <property type="entry name" value="Glycosidases"/>
    <property type="match status" value="1"/>
</dbReference>
<dbReference type="InterPro" id="IPR036156">
    <property type="entry name" value="Beta-gal/glucu_dom_sf"/>
</dbReference>
<dbReference type="InterPro" id="IPR023230">
    <property type="entry name" value="Glyco_hydro_2_CS"/>
</dbReference>
<evidence type="ECO:0000256" key="6">
    <source>
        <dbReference type="ARBA" id="ARBA00022801"/>
    </source>
</evidence>
<evidence type="ECO:0000256" key="2">
    <source>
        <dbReference type="ARBA" id="ARBA00001913"/>
    </source>
</evidence>
<dbReference type="SMART" id="SM01038">
    <property type="entry name" value="Bgal_small_N"/>
    <property type="match status" value="1"/>
</dbReference>
<reference evidence="11" key="2">
    <citation type="journal article" date="2021" name="PeerJ">
        <title>Extensive microbial diversity within the chicken gut microbiome revealed by metagenomics and culture.</title>
        <authorList>
            <person name="Gilroy R."/>
            <person name="Ravi A."/>
            <person name="Getino M."/>
            <person name="Pursley I."/>
            <person name="Horton D.L."/>
            <person name="Alikhan N.F."/>
            <person name="Baker D."/>
            <person name="Gharbi K."/>
            <person name="Hall N."/>
            <person name="Watson M."/>
            <person name="Adriaenssens E.M."/>
            <person name="Foster-Nyarko E."/>
            <person name="Jarju S."/>
            <person name="Secka A."/>
            <person name="Antonio M."/>
            <person name="Oren A."/>
            <person name="Chaudhuri R.R."/>
            <person name="La Ragione R."/>
            <person name="Hildebrand F."/>
            <person name="Pallen M.J."/>
        </authorList>
    </citation>
    <scope>NUCLEOTIDE SEQUENCE</scope>
    <source>
        <strain evidence="11">G3-4614</strain>
    </source>
</reference>
<dbReference type="Pfam" id="PF02836">
    <property type="entry name" value="Glyco_hydro_2_C"/>
    <property type="match status" value="1"/>
</dbReference>
<dbReference type="Gene3D" id="2.60.40.10">
    <property type="entry name" value="Immunoglobulins"/>
    <property type="match status" value="2"/>
</dbReference>
<sequence>MFDDEGNQTAAGEKEVTHDNNTITFKTTIPDAKPWSAEHPNLYTIIVTLSGEDGTSHTTGTVVGFKTSEIKDGRFCINGVPVLVKGVNRHEVSQKGRTVSKELMLKDIRMMKQNNINTVRCAHYPNHPYWYHLCNIYGLYVIDEANIESHGMGYGAATLAKDTTWLKAHMDRTRRMYERTKNNPSVSILSLGNEAGNGINFEETYKWLKSQETNRPVQYERAEQNFNTDIYCRMYRSIEEIKAYLAQPDIYRPFILCEYSHAMGNSVGGLQDYWEVFESEPMAQGGCIWDWVDQSFREVDKNGKWYWSYGGDYGPEGVPSFGSFCCNGLVDAVRDPHPHLYEVKRVYQYIKTKLTDAGTTTLTIKNWYDFTDLSNYTMHWSVISDNGEIIASGDKKVTCAPHDSVEVALGKISIPKGTKEAYLNLSWTPDTATEFIKTDDEVAYDQFILKSDFTFADNNLPMGSPLKKDGYTISNSKTEATFSPETGALISYKYNGTEYMSEPMTISLYRPLTENDKKDKNGGVIWKKNGLADIKQKAETVKITNSGAVVEYTVENAEGKRIGAGRFIYTIDRRGVLNVKTTFTPDTANVKSLPRVGLTFGMPSNLSNKITYLGRGNQENYIDRPAGKIGIYETSPAEMFHCYVYPQATGNRTDMRWATLADENGYGLKITSGKPFQFSALPYSDAEIDAAAHINELVSGKTVTVHVDAAQTGVGTATCGPGVLPHYRLPLETYNFNFILIPQSGK</sequence>
<dbReference type="SUPFAM" id="SSF51445">
    <property type="entry name" value="(Trans)glycosidases"/>
    <property type="match status" value="1"/>
</dbReference>
<dbReference type="InterPro" id="IPR050347">
    <property type="entry name" value="Bact_Beta-galactosidase"/>
</dbReference>
<protein>
    <recommendedName>
        <fullName evidence="5">beta-galactosidase</fullName>
        <ecNumber evidence="5">3.2.1.23</ecNumber>
    </recommendedName>
    <alternativeName>
        <fullName evidence="9">Lactase</fullName>
    </alternativeName>
</protein>
<dbReference type="InterPro" id="IPR032312">
    <property type="entry name" value="LacZ_4"/>
</dbReference>
<dbReference type="GO" id="GO:0005990">
    <property type="term" value="P:lactose catabolic process"/>
    <property type="evidence" value="ECO:0007669"/>
    <property type="project" value="TreeGrafter"/>
</dbReference>
<dbReference type="PANTHER" id="PTHR46323:SF2">
    <property type="entry name" value="BETA-GALACTOSIDASE"/>
    <property type="match status" value="1"/>
</dbReference>
<dbReference type="PRINTS" id="PR00132">
    <property type="entry name" value="GLHYDRLASE2"/>
</dbReference>
<dbReference type="Pfam" id="PF02929">
    <property type="entry name" value="Bgal_small_N"/>
    <property type="match status" value="1"/>
</dbReference>
<dbReference type="SUPFAM" id="SSF74650">
    <property type="entry name" value="Galactose mutarotase-like"/>
    <property type="match status" value="1"/>
</dbReference>
<comment type="catalytic activity">
    <reaction evidence="1">
        <text>Hydrolysis of terminal non-reducing beta-D-galactose residues in beta-D-galactosides.</text>
        <dbReference type="EC" id="3.2.1.23"/>
    </reaction>
</comment>
<organism evidence="11 12">
    <name type="scientific">Candidatus Caccoplasma merdipullorum</name>
    <dbReference type="NCBI Taxonomy" id="2840718"/>
    <lineage>
        <taxon>Bacteria</taxon>
        <taxon>Pseudomonadati</taxon>
        <taxon>Bacteroidota</taxon>
        <taxon>Bacteroidia</taxon>
        <taxon>Bacteroidales</taxon>
        <taxon>Bacteroidaceae</taxon>
        <taxon>Bacteroidaceae incertae sedis</taxon>
        <taxon>Candidatus Caccoplasma</taxon>
    </lineage>
</organism>
<keyword evidence="7" id="KW-0106">Calcium</keyword>
<evidence type="ECO:0000256" key="5">
    <source>
        <dbReference type="ARBA" id="ARBA00012756"/>
    </source>
</evidence>
<dbReference type="EC" id="3.2.1.23" evidence="5"/>
<evidence type="ECO:0000313" key="12">
    <source>
        <dbReference type="Proteomes" id="UP000823636"/>
    </source>
</evidence>
<reference evidence="11" key="1">
    <citation type="submission" date="2020-10" db="EMBL/GenBank/DDBJ databases">
        <authorList>
            <person name="Gilroy R."/>
        </authorList>
    </citation>
    <scope>NUCLEOTIDE SEQUENCE</scope>
    <source>
        <strain evidence="11">G3-4614</strain>
    </source>
</reference>
<dbReference type="Pfam" id="PF16353">
    <property type="entry name" value="LacZ_4"/>
    <property type="match status" value="1"/>
</dbReference>
<dbReference type="InterPro" id="IPR014718">
    <property type="entry name" value="GH-type_carb-bd"/>
</dbReference>
<comment type="caution">
    <text evidence="11">The sequence shown here is derived from an EMBL/GenBank/DDBJ whole genome shotgun (WGS) entry which is preliminary data.</text>
</comment>
<evidence type="ECO:0000256" key="3">
    <source>
        <dbReference type="ARBA" id="ARBA00007401"/>
    </source>
</evidence>
<dbReference type="PROSITE" id="PS00719">
    <property type="entry name" value="GLYCOSYL_HYDROL_F2_1"/>
    <property type="match status" value="1"/>
</dbReference>
<evidence type="ECO:0000313" key="11">
    <source>
        <dbReference type="EMBL" id="MBO8437843.1"/>
    </source>
</evidence>
<dbReference type="InterPro" id="IPR013783">
    <property type="entry name" value="Ig-like_fold"/>
</dbReference>
<feature type="domain" description="Beta galactosidase small chain/" evidence="10">
    <location>
        <begin position="472"/>
        <end position="741"/>
    </location>
</feature>
<comment type="subunit">
    <text evidence="4">Monomer.</text>
</comment>
<evidence type="ECO:0000256" key="1">
    <source>
        <dbReference type="ARBA" id="ARBA00001412"/>
    </source>
</evidence>
<dbReference type="GO" id="GO:0030246">
    <property type="term" value="F:carbohydrate binding"/>
    <property type="evidence" value="ECO:0007669"/>
    <property type="project" value="InterPro"/>
</dbReference>
<evidence type="ECO:0000256" key="8">
    <source>
        <dbReference type="ARBA" id="ARBA00023295"/>
    </source>
</evidence>
<dbReference type="PANTHER" id="PTHR46323">
    <property type="entry name" value="BETA-GALACTOSIDASE"/>
    <property type="match status" value="1"/>
</dbReference>
<comment type="similarity">
    <text evidence="3">Belongs to the glycosyl hydrolase 2 family.</text>
</comment>
<dbReference type="AlphaFoldDB" id="A0A9D9H7J8"/>
<evidence type="ECO:0000259" key="10">
    <source>
        <dbReference type="SMART" id="SM01038"/>
    </source>
</evidence>
<dbReference type="Gene3D" id="2.70.98.10">
    <property type="match status" value="1"/>
</dbReference>